<sequence length="68" mass="7914">MLHFVRNEKGVLLPAAILLLFIVCLSLFATTMAYQSKYRTYDSLEMSNINATIKRIEKFNLQEKNLDM</sequence>
<comment type="caution">
    <text evidence="1">The sequence shown here is derived from an EMBL/GenBank/DDBJ whole genome shotgun (WGS) entry which is preliminary data.</text>
</comment>
<proteinExistence type="predicted"/>
<dbReference type="EMBL" id="VDGG01000002">
    <property type="protein sequence ID" value="TQR18606.1"/>
    <property type="molecule type" value="Genomic_DNA"/>
</dbReference>
<dbReference type="RefSeq" id="WP_142605128.1">
    <property type="nucleotide sequence ID" value="NZ_VDGG01000002.1"/>
</dbReference>
<reference evidence="1 2" key="1">
    <citation type="submission" date="2019-05" db="EMBL/GenBank/DDBJ databases">
        <title>Psychrobacillus vulpis sp. nov., a new species isolated from feces of a red fox that inhabits in The Tablas de Daimiel Natural Park, Albacete, Spain.</title>
        <authorList>
            <person name="Rodriguez M."/>
            <person name="Reina J.C."/>
            <person name="Bejar V."/>
            <person name="Llamas I."/>
        </authorList>
    </citation>
    <scope>NUCLEOTIDE SEQUENCE [LARGE SCALE GENOMIC DNA]</scope>
    <source>
        <strain evidence="1 2">NHI-2</strain>
    </source>
</reference>
<dbReference type="Proteomes" id="UP000318937">
    <property type="component" value="Unassembled WGS sequence"/>
</dbReference>
<accession>A0A544TME2</accession>
<name>A0A544TME2_9BACI</name>
<protein>
    <submittedName>
        <fullName evidence="1">Uncharacterized protein</fullName>
    </submittedName>
</protein>
<gene>
    <name evidence="1" type="ORF">FG383_01795</name>
</gene>
<dbReference type="OrthoDB" id="2973111at2"/>
<evidence type="ECO:0000313" key="2">
    <source>
        <dbReference type="Proteomes" id="UP000318937"/>
    </source>
</evidence>
<dbReference type="AlphaFoldDB" id="A0A544TME2"/>
<keyword evidence="2" id="KW-1185">Reference proteome</keyword>
<evidence type="ECO:0000313" key="1">
    <source>
        <dbReference type="EMBL" id="TQR18606.1"/>
    </source>
</evidence>
<organism evidence="1 2">
    <name type="scientific">Psychrobacillus soli</name>
    <dbReference type="NCBI Taxonomy" id="1543965"/>
    <lineage>
        <taxon>Bacteria</taxon>
        <taxon>Bacillati</taxon>
        <taxon>Bacillota</taxon>
        <taxon>Bacilli</taxon>
        <taxon>Bacillales</taxon>
        <taxon>Bacillaceae</taxon>
        <taxon>Psychrobacillus</taxon>
    </lineage>
</organism>